<dbReference type="OrthoDB" id="5180013at2"/>
<proteinExistence type="predicted"/>
<dbReference type="Proteomes" id="UP000298358">
    <property type="component" value="Unassembled WGS sequence"/>
</dbReference>
<evidence type="ECO:0000313" key="1">
    <source>
        <dbReference type="EMBL" id="TFU31454.1"/>
    </source>
</evidence>
<organism evidence="1 2">
    <name type="scientific">Microbacterium paludicola</name>
    <dbReference type="NCBI Taxonomy" id="300019"/>
    <lineage>
        <taxon>Bacteria</taxon>
        <taxon>Bacillati</taxon>
        <taxon>Actinomycetota</taxon>
        <taxon>Actinomycetes</taxon>
        <taxon>Micrococcales</taxon>
        <taxon>Microbacteriaceae</taxon>
        <taxon>Microbacterium</taxon>
    </lineage>
</organism>
<accession>A0A4Y9FQE9</accession>
<dbReference type="InterPro" id="IPR046880">
    <property type="entry name" value="TPR-S"/>
</dbReference>
<dbReference type="EMBL" id="SPQB01000044">
    <property type="protein sequence ID" value="TFU31454.1"/>
    <property type="molecule type" value="Genomic_DNA"/>
</dbReference>
<gene>
    <name evidence="1" type="ORF">E4U02_13410</name>
</gene>
<dbReference type="RefSeq" id="WP_135115331.1">
    <property type="nucleotide sequence ID" value="NZ_JADGLL010000044.1"/>
</dbReference>
<protein>
    <submittedName>
        <fullName evidence="1">DUF4071 domain-containing protein</fullName>
    </submittedName>
</protein>
<reference evidence="1 2" key="1">
    <citation type="submission" date="2019-03" db="EMBL/GenBank/DDBJ databases">
        <title>Diversity of the mouse oral microbiome.</title>
        <authorList>
            <person name="Joseph S."/>
            <person name="Aduse-Opoku J."/>
            <person name="Curtis M."/>
            <person name="Wade W."/>
            <person name="Hashim A."/>
        </authorList>
    </citation>
    <scope>NUCLEOTIDE SEQUENCE [LARGE SCALE GENOMIC DNA]</scope>
    <source>
        <strain evidence="1 2">P1012</strain>
    </source>
</reference>
<sequence>MIILYAGVQADEAGRASPRLPETSENDLLIRLKGLLQSLQPSRMVGALASGSDILFARAALSEGIPLRIVLPFAKEDFRRTSVEPRGERWLTHFDRVVSNTAVDLVEGDRPVEETAEAFNEHNLTMLDDARALVEGTDERVWVITIRPAPDPGVPTVTDNLVLQAEERGHFSLDLAPIHDQVSAFIVMPYGVKKDVRTGKKVDCDPAFHKIYRPLLEDADISWNRADLETDSGIIHSGMLAALANSDLALVDLTTTNFNVAYELGVRHIFADRATVLINPHIEGHARHAPPFDINMIRIHSFTRGQAVSDTQAEEAIRALRPVVERVTSEVEVDSPAHSWFDLATVKRPYSQLSEVTDALTAENEARNRVSVAVKSSDADEMNAAARWVGSTADVHEPLRRSLRIELAIGLHAEEAYEDARALLEVAQPNLDDPLHRIWLQESVMVYRRLGEDAQDPIVRQDLWRTARQYLEDAESAGYADSETYGSWGGLIKRELENRLDSGDPAVAANLFREMAEKYRAGFESDPSYYTGVNLLMALRLSGRERDDPFREEFNEVLTVSRFLNRLAIADEPTNYWALATRAELTLHECLENSDPVDEAAEQYAEAARHGNADQVRSTKYQLGFLARYGDPQDVIERLRAVIEQAR</sequence>
<dbReference type="AlphaFoldDB" id="A0A4Y9FQE9"/>
<keyword evidence="2" id="KW-1185">Reference proteome</keyword>
<comment type="caution">
    <text evidence="1">The sequence shown here is derived from an EMBL/GenBank/DDBJ whole genome shotgun (WGS) entry which is preliminary data.</text>
</comment>
<name>A0A4Y9FQE9_9MICO</name>
<evidence type="ECO:0000313" key="2">
    <source>
        <dbReference type="Proteomes" id="UP000298358"/>
    </source>
</evidence>
<dbReference type="Pfam" id="PF20308">
    <property type="entry name" value="TPR-S"/>
    <property type="match status" value="1"/>
</dbReference>